<dbReference type="PANTHER" id="PTHR34471">
    <property type="entry name" value="ARGININE REPRESSOR"/>
    <property type="match status" value="1"/>
</dbReference>
<keyword evidence="4 8" id="KW-0678">Repressor</keyword>
<dbReference type="UniPathway" id="UPA00068"/>
<dbReference type="RefSeq" id="WP_231116101.1">
    <property type="nucleotide sequence ID" value="NZ_SGXD01000002.1"/>
</dbReference>
<dbReference type="SUPFAM" id="SSF46785">
    <property type="entry name" value="Winged helix' DNA-binding domain"/>
    <property type="match status" value="1"/>
</dbReference>
<reference evidence="12 13" key="1">
    <citation type="submission" date="2019-02" db="EMBL/GenBank/DDBJ databases">
        <title>Genomic Encyclopedia of Type Strains, Phase IV (KMG-IV): sequencing the most valuable type-strain genomes for metagenomic binning, comparative biology and taxonomic classification.</title>
        <authorList>
            <person name="Goeker M."/>
        </authorList>
    </citation>
    <scope>NUCLEOTIDE SEQUENCE [LARGE SCALE GENOMIC DNA]</scope>
    <source>
        <strain evidence="12 13">DSM 45622</strain>
    </source>
</reference>
<feature type="domain" description="Arginine repressor C-terminal" evidence="11">
    <location>
        <begin position="94"/>
        <end position="159"/>
    </location>
</feature>
<comment type="caution">
    <text evidence="12">The sequence shown here is derived from an EMBL/GenBank/DDBJ whole genome shotgun (WGS) entry which is preliminary data.</text>
</comment>
<dbReference type="GO" id="GO:0005737">
    <property type="term" value="C:cytoplasm"/>
    <property type="evidence" value="ECO:0007669"/>
    <property type="project" value="UniProtKB-SubCell"/>
</dbReference>
<dbReference type="GO" id="GO:0034618">
    <property type="term" value="F:arginine binding"/>
    <property type="evidence" value="ECO:0007669"/>
    <property type="project" value="InterPro"/>
</dbReference>
<gene>
    <name evidence="8" type="primary">argR</name>
    <name evidence="12" type="ORF">EV189_1104</name>
</gene>
<dbReference type="NCBIfam" id="TIGR01529">
    <property type="entry name" value="argR_whole"/>
    <property type="match status" value="1"/>
</dbReference>
<evidence type="ECO:0000256" key="7">
    <source>
        <dbReference type="ARBA" id="ARBA00023163"/>
    </source>
</evidence>
<dbReference type="Pfam" id="PF02863">
    <property type="entry name" value="Arg_repressor_C"/>
    <property type="match status" value="1"/>
</dbReference>
<comment type="pathway">
    <text evidence="8">Amino-acid biosynthesis; L-arginine biosynthesis [regulation].</text>
</comment>
<dbReference type="GO" id="GO:0003677">
    <property type="term" value="F:DNA binding"/>
    <property type="evidence" value="ECO:0007669"/>
    <property type="project" value="UniProtKB-KW"/>
</dbReference>
<evidence type="ECO:0000256" key="6">
    <source>
        <dbReference type="ARBA" id="ARBA00023125"/>
    </source>
</evidence>
<keyword evidence="8" id="KW-0028">Amino-acid biosynthesis</keyword>
<keyword evidence="6 8" id="KW-0238">DNA-binding</keyword>
<evidence type="ECO:0000313" key="12">
    <source>
        <dbReference type="EMBL" id="RZS89341.1"/>
    </source>
</evidence>
<dbReference type="InterPro" id="IPR020900">
    <property type="entry name" value="Arg_repress_DNA-bd"/>
</dbReference>
<evidence type="ECO:0000256" key="4">
    <source>
        <dbReference type="ARBA" id="ARBA00022491"/>
    </source>
</evidence>
<name>A0A4Q7NQP4_9ACTN</name>
<evidence type="ECO:0000256" key="2">
    <source>
        <dbReference type="ARBA" id="ARBA00008316"/>
    </source>
</evidence>
<dbReference type="NCBIfam" id="NF002880">
    <property type="entry name" value="PRK03341.1"/>
    <property type="match status" value="1"/>
</dbReference>
<dbReference type="InterPro" id="IPR020899">
    <property type="entry name" value="Arg_repress_C"/>
</dbReference>
<dbReference type="InterPro" id="IPR036388">
    <property type="entry name" value="WH-like_DNA-bd_sf"/>
</dbReference>
<dbReference type="InterPro" id="IPR001669">
    <property type="entry name" value="Arg_repress"/>
</dbReference>
<evidence type="ECO:0000256" key="1">
    <source>
        <dbReference type="ARBA" id="ARBA00004496"/>
    </source>
</evidence>
<dbReference type="EMBL" id="SGXD01000002">
    <property type="protein sequence ID" value="RZS89341.1"/>
    <property type="molecule type" value="Genomic_DNA"/>
</dbReference>
<dbReference type="GO" id="GO:0006526">
    <property type="term" value="P:L-arginine biosynthetic process"/>
    <property type="evidence" value="ECO:0007669"/>
    <property type="project" value="UniProtKB-UniPathway"/>
</dbReference>
<feature type="domain" description="Arginine repressor DNA-binding" evidence="10">
    <location>
        <begin position="6"/>
        <end position="72"/>
    </location>
</feature>
<comment type="similarity">
    <text evidence="2 8">Belongs to the ArgR family.</text>
</comment>
<protein>
    <recommendedName>
        <fullName evidence="8 9">Arginine repressor</fullName>
    </recommendedName>
</protein>
<dbReference type="Pfam" id="PF01316">
    <property type="entry name" value="Arg_repressor"/>
    <property type="match status" value="1"/>
</dbReference>
<evidence type="ECO:0000256" key="8">
    <source>
        <dbReference type="HAMAP-Rule" id="MF_00173"/>
    </source>
</evidence>
<dbReference type="GO" id="GO:0003700">
    <property type="term" value="F:DNA-binding transcription factor activity"/>
    <property type="evidence" value="ECO:0007669"/>
    <property type="project" value="UniProtKB-UniRule"/>
</dbReference>
<dbReference type="Proteomes" id="UP000293638">
    <property type="component" value="Unassembled WGS sequence"/>
</dbReference>
<evidence type="ECO:0000256" key="5">
    <source>
        <dbReference type="ARBA" id="ARBA00023015"/>
    </source>
</evidence>
<dbReference type="GO" id="GO:1900079">
    <property type="term" value="P:regulation of arginine biosynthetic process"/>
    <property type="evidence" value="ECO:0007669"/>
    <property type="project" value="UniProtKB-UniRule"/>
</dbReference>
<evidence type="ECO:0000256" key="3">
    <source>
        <dbReference type="ARBA" id="ARBA00022490"/>
    </source>
</evidence>
<evidence type="ECO:0000259" key="10">
    <source>
        <dbReference type="Pfam" id="PF01316"/>
    </source>
</evidence>
<keyword evidence="8" id="KW-0055">Arginine biosynthesis</keyword>
<evidence type="ECO:0000259" key="11">
    <source>
        <dbReference type="Pfam" id="PF02863"/>
    </source>
</evidence>
<keyword evidence="13" id="KW-1185">Reference proteome</keyword>
<comment type="function">
    <text evidence="8">Regulates arginine biosynthesis genes.</text>
</comment>
<dbReference type="Gene3D" id="1.10.10.10">
    <property type="entry name" value="Winged helix-like DNA-binding domain superfamily/Winged helix DNA-binding domain"/>
    <property type="match status" value="1"/>
</dbReference>
<comment type="subcellular location">
    <subcellularLocation>
        <location evidence="1 8">Cytoplasm</location>
    </subcellularLocation>
</comment>
<sequence>MSVPQTKAARHRRIVGLLAKHDVRSQPELAKLLAEDGIVATQATLSRDLDELGAVKVRSVDGELVYAVPGEGGDRTPRPPADRGVLDGRLLRALNDLLVAAESSANLAVLRTPPGGANLLASAIDAADLPDVLGTLAGDDTVLVVARAGDGGAAVADRLLALAGDGRPDAARSFA</sequence>
<keyword evidence="3 8" id="KW-0963">Cytoplasm</keyword>
<dbReference type="AlphaFoldDB" id="A0A4Q7NQP4"/>
<accession>A0A4Q7NQP4</accession>
<keyword evidence="5 8" id="KW-0805">Transcription regulation</keyword>
<dbReference type="HAMAP" id="MF_00173">
    <property type="entry name" value="Arg_repressor"/>
    <property type="match status" value="1"/>
</dbReference>
<dbReference type="InterPro" id="IPR036251">
    <property type="entry name" value="Arg_repress_C_sf"/>
</dbReference>
<dbReference type="Gene3D" id="3.30.1360.40">
    <property type="match status" value="1"/>
</dbReference>
<keyword evidence="7 8" id="KW-0804">Transcription</keyword>
<proteinExistence type="inferred from homology"/>
<organism evidence="12 13">
    <name type="scientific">Motilibacter rhizosphaerae</name>
    <dbReference type="NCBI Taxonomy" id="598652"/>
    <lineage>
        <taxon>Bacteria</taxon>
        <taxon>Bacillati</taxon>
        <taxon>Actinomycetota</taxon>
        <taxon>Actinomycetes</taxon>
        <taxon>Motilibacterales</taxon>
        <taxon>Motilibacteraceae</taxon>
        <taxon>Motilibacter</taxon>
    </lineage>
</organism>
<dbReference type="PRINTS" id="PR01467">
    <property type="entry name" value="ARGREPRESSOR"/>
</dbReference>
<dbReference type="InterPro" id="IPR036390">
    <property type="entry name" value="WH_DNA-bd_sf"/>
</dbReference>
<evidence type="ECO:0000256" key="9">
    <source>
        <dbReference type="NCBIfam" id="TIGR01529"/>
    </source>
</evidence>
<dbReference type="PANTHER" id="PTHR34471:SF1">
    <property type="entry name" value="ARGININE REPRESSOR"/>
    <property type="match status" value="1"/>
</dbReference>
<dbReference type="GO" id="GO:0051259">
    <property type="term" value="P:protein complex oligomerization"/>
    <property type="evidence" value="ECO:0007669"/>
    <property type="project" value="InterPro"/>
</dbReference>
<evidence type="ECO:0000313" key="13">
    <source>
        <dbReference type="Proteomes" id="UP000293638"/>
    </source>
</evidence>
<dbReference type="SUPFAM" id="SSF55252">
    <property type="entry name" value="C-terminal domain of arginine repressor"/>
    <property type="match status" value="1"/>
</dbReference>